<keyword evidence="4" id="KW-0575">Peroxidase</keyword>
<sequence length="581" mass="62369">MLLSLGHGDRIVLVDAASPADAQLAKAARTEPDRTAITGADAAVAPRARRGATATGEGDRFGYLFPGAASQPPVAGAKLDALADAMIDPAGGSAARSGLPPVMTYYGQFIDHDITANTDRENGKTFTIVGETITPLARDLVVSGITNLRHAKLDLDSLYGDGPLDHPLEAVMRNGAAMRVGAETNVTGQFPGMERPPLPVDTACDLPRVGPLVAAGLLDPTAVPPELLTPGQPPNQSRKALIGDGRNDENLVVAQLHTAMLRFHNVVVAELAPRNLPDRECFLEAQRFVRHVHQWLVINDYLPTVCDRATLADVLEAGAPLYKRFHEARQDQIPASALPMPLEFSVAGFRFGHSMIRNGYDYNRNFGAEAKILPFASLEQLFQFTGKSPTPFLGAPTLPNNWIAEWSRFTADLDAAHDARPIDTRLAPTLLALPNEGGAPEDLMKHLARRNLRRGWLLNLPSAQTLIAELAAAGLPVSRVLTRDELLSGATGAALVDGGFDEATPLWFYVLKEAEIVQGGERLGPLGSRIVAETLAGLVIADPDSYWNRQPNGTWRPSDELRPAGVDITRLTDLLHAAGVL</sequence>
<evidence type="ECO:0000256" key="2">
    <source>
        <dbReference type="ARBA" id="ARBA00022525"/>
    </source>
</evidence>
<evidence type="ECO:0000313" key="4">
    <source>
        <dbReference type="EMBL" id="USQ97366.1"/>
    </source>
</evidence>
<dbReference type="PANTHER" id="PTHR11475">
    <property type="entry name" value="OXIDASE/PEROXIDASE"/>
    <property type="match status" value="1"/>
</dbReference>
<proteinExistence type="predicted"/>
<organism evidence="4 5">
    <name type="scientific">Caulobacter segnis</name>
    <dbReference type="NCBI Taxonomy" id="88688"/>
    <lineage>
        <taxon>Bacteria</taxon>
        <taxon>Pseudomonadati</taxon>
        <taxon>Pseudomonadota</taxon>
        <taxon>Alphaproteobacteria</taxon>
        <taxon>Caulobacterales</taxon>
        <taxon>Caulobacteraceae</taxon>
        <taxon>Caulobacter</taxon>
    </lineage>
</organism>
<dbReference type="EMBL" id="CP096040">
    <property type="protein sequence ID" value="USQ97366.1"/>
    <property type="molecule type" value="Genomic_DNA"/>
</dbReference>
<dbReference type="InterPro" id="IPR010255">
    <property type="entry name" value="Haem_peroxidase_sf"/>
</dbReference>
<evidence type="ECO:0000256" key="1">
    <source>
        <dbReference type="ARBA" id="ARBA00004613"/>
    </source>
</evidence>
<dbReference type="Pfam" id="PF03098">
    <property type="entry name" value="An_peroxidase"/>
    <property type="match status" value="1"/>
</dbReference>
<keyword evidence="4" id="KW-0560">Oxidoreductase</keyword>
<dbReference type="GO" id="GO:0004601">
    <property type="term" value="F:peroxidase activity"/>
    <property type="evidence" value="ECO:0007669"/>
    <property type="project" value="UniProtKB-KW"/>
</dbReference>
<dbReference type="InterPro" id="IPR037120">
    <property type="entry name" value="Haem_peroxidase_sf_animal"/>
</dbReference>
<dbReference type="Proteomes" id="UP001057520">
    <property type="component" value="Chromosome"/>
</dbReference>
<gene>
    <name evidence="4" type="ORF">MZV50_07450</name>
</gene>
<evidence type="ECO:0000313" key="5">
    <source>
        <dbReference type="Proteomes" id="UP001057520"/>
    </source>
</evidence>
<dbReference type="PROSITE" id="PS50292">
    <property type="entry name" value="PEROXIDASE_3"/>
    <property type="match status" value="1"/>
</dbReference>
<dbReference type="CDD" id="cd09819">
    <property type="entry name" value="An_peroxidase_bacterial_1"/>
    <property type="match status" value="1"/>
</dbReference>
<dbReference type="InterPro" id="IPR019791">
    <property type="entry name" value="Haem_peroxidase_animal"/>
</dbReference>
<dbReference type="Gene3D" id="1.10.640.10">
    <property type="entry name" value="Haem peroxidase domain superfamily, animal type"/>
    <property type="match status" value="1"/>
</dbReference>
<name>A0ABY4ZX59_9CAUL</name>
<evidence type="ECO:0000256" key="3">
    <source>
        <dbReference type="ARBA" id="ARBA00023180"/>
    </source>
</evidence>
<comment type="subcellular location">
    <subcellularLocation>
        <location evidence="1">Secreted</location>
    </subcellularLocation>
</comment>
<keyword evidence="2" id="KW-0964">Secreted</keyword>
<dbReference type="PANTHER" id="PTHR11475:SF4">
    <property type="entry name" value="CHORION PEROXIDASE"/>
    <property type="match status" value="1"/>
</dbReference>
<reference evidence="4 5" key="1">
    <citation type="submission" date="2022-04" db="EMBL/GenBank/DDBJ databases">
        <title>Genome sequence of soybean root-associated Caulobacter segnis RL271.</title>
        <authorList>
            <person name="Longley R."/>
            <person name="Bonito G."/>
            <person name="Trigodet F."/>
            <person name="Crosson S."/>
            <person name="Fiebig A."/>
        </authorList>
    </citation>
    <scope>NUCLEOTIDE SEQUENCE [LARGE SCALE GENOMIC DNA]</scope>
    <source>
        <strain evidence="4 5">RL271</strain>
    </source>
</reference>
<keyword evidence="3" id="KW-0325">Glycoprotein</keyword>
<keyword evidence="5" id="KW-1185">Reference proteome</keyword>
<protein>
    <submittedName>
        <fullName evidence="4">Heme peroxidase family protein</fullName>
    </submittedName>
</protein>
<accession>A0ABY4ZX59</accession>
<dbReference type="SUPFAM" id="SSF48113">
    <property type="entry name" value="Heme-dependent peroxidases"/>
    <property type="match status" value="1"/>
</dbReference>